<dbReference type="InterPro" id="IPR016155">
    <property type="entry name" value="Mopterin_synth/thiamin_S_b"/>
</dbReference>
<organism evidence="3 4">
    <name type="scientific">Chitinimonas viridis</name>
    <dbReference type="NCBI Taxonomy" id="664880"/>
    <lineage>
        <taxon>Bacteria</taxon>
        <taxon>Pseudomonadati</taxon>
        <taxon>Pseudomonadota</taxon>
        <taxon>Betaproteobacteria</taxon>
        <taxon>Neisseriales</taxon>
        <taxon>Chitinibacteraceae</taxon>
        <taxon>Chitinimonas</taxon>
    </lineage>
</organism>
<dbReference type="EMBL" id="JAUFPU010000019">
    <property type="protein sequence ID" value="MDN3579127.1"/>
    <property type="molecule type" value="Genomic_DNA"/>
</dbReference>
<keyword evidence="4" id="KW-1185">Reference proteome</keyword>
<evidence type="ECO:0000256" key="1">
    <source>
        <dbReference type="ARBA" id="ARBA00010645"/>
    </source>
</evidence>
<evidence type="ECO:0000256" key="2">
    <source>
        <dbReference type="HAMAP-Rule" id="MF_00460"/>
    </source>
</evidence>
<dbReference type="Proteomes" id="UP001180081">
    <property type="component" value="Unassembled WGS sequence"/>
</dbReference>
<proteinExistence type="inferred from homology"/>
<evidence type="ECO:0000313" key="4">
    <source>
        <dbReference type="Proteomes" id="UP001180081"/>
    </source>
</evidence>
<dbReference type="Gene3D" id="3.10.20.280">
    <property type="entry name" value="RnfH-like"/>
    <property type="match status" value="1"/>
</dbReference>
<protein>
    <recommendedName>
        <fullName evidence="2">UPF0125 protein QWZ03_20360</fullName>
    </recommendedName>
</protein>
<reference evidence="3" key="2">
    <citation type="submission" date="2023-06" db="EMBL/GenBank/DDBJ databases">
        <authorList>
            <person name="Lucena T."/>
            <person name="Sun Q."/>
        </authorList>
    </citation>
    <scope>NUCLEOTIDE SEQUENCE</scope>
    <source>
        <strain evidence="3">CECT 7703</strain>
    </source>
</reference>
<name>A0ABT8BA62_9NEIS</name>
<dbReference type="PANTHER" id="PTHR37483:SF1">
    <property type="entry name" value="UPF0125 PROTEIN RATB"/>
    <property type="match status" value="1"/>
</dbReference>
<dbReference type="NCBIfam" id="NF002490">
    <property type="entry name" value="PRK01777.1"/>
    <property type="match status" value="1"/>
</dbReference>
<accession>A0ABT8BA62</accession>
<comment type="similarity">
    <text evidence="1 2">Belongs to the UPF0125 (RnfH) family.</text>
</comment>
<reference evidence="3" key="1">
    <citation type="journal article" date="2014" name="Int. J. Syst. Evol. Microbiol.">
        <title>Complete genome of a new Firmicutes species belonging to the dominant human colonic microbiota ('Ruminococcus bicirculans') reveals two chromosomes and a selective capacity to utilize plant glucans.</title>
        <authorList>
            <consortium name="NISC Comparative Sequencing Program"/>
            <person name="Wegmann U."/>
            <person name="Louis P."/>
            <person name="Goesmann A."/>
            <person name="Henrissat B."/>
            <person name="Duncan S.H."/>
            <person name="Flint H.J."/>
        </authorList>
    </citation>
    <scope>NUCLEOTIDE SEQUENCE</scope>
    <source>
        <strain evidence="3">CECT 7703</strain>
    </source>
</reference>
<sequence>MSTMINIEVAYARPDTQAIVALSLPEGSTIAAAITASALAQRFPELSQAKLTAGVHGHVRALETPLREGDRVEIYRPLIADPKDARHRRVALGKTMKRDDGA</sequence>
<dbReference type="PANTHER" id="PTHR37483">
    <property type="entry name" value="UPF0125 PROTEIN RATB"/>
    <property type="match status" value="1"/>
</dbReference>
<dbReference type="InterPro" id="IPR005346">
    <property type="entry name" value="RnfH"/>
</dbReference>
<dbReference type="HAMAP" id="MF_00460">
    <property type="entry name" value="UPF0125_RnfH"/>
    <property type="match status" value="1"/>
</dbReference>
<gene>
    <name evidence="3" type="ORF">QWZ03_20360</name>
</gene>
<dbReference type="InterPro" id="IPR037021">
    <property type="entry name" value="RnfH_sf"/>
</dbReference>
<dbReference type="SUPFAM" id="SSF54285">
    <property type="entry name" value="MoaD/ThiS"/>
    <property type="match status" value="1"/>
</dbReference>
<evidence type="ECO:0000313" key="3">
    <source>
        <dbReference type="EMBL" id="MDN3579127.1"/>
    </source>
</evidence>
<dbReference type="Pfam" id="PF03658">
    <property type="entry name" value="Ub-RnfH"/>
    <property type="match status" value="1"/>
</dbReference>
<comment type="caution">
    <text evidence="3">The sequence shown here is derived from an EMBL/GenBank/DDBJ whole genome shotgun (WGS) entry which is preliminary data.</text>
</comment>